<dbReference type="InParanoid" id="M3Z7C3"/>
<organism evidence="2">
    <name type="scientific">Mustela putorius furo</name>
    <name type="common">European domestic ferret</name>
    <name type="synonym">Mustela furo</name>
    <dbReference type="NCBI Taxonomy" id="9669"/>
    <lineage>
        <taxon>Eukaryota</taxon>
        <taxon>Metazoa</taxon>
        <taxon>Chordata</taxon>
        <taxon>Craniata</taxon>
        <taxon>Vertebrata</taxon>
        <taxon>Euteleostomi</taxon>
        <taxon>Mammalia</taxon>
        <taxon>Eutheria</taxon>
        <taxon>Laurasiatheria</taxon>
        <taxon>Carnivora</taxon>
        <taxon>Caniformia</taxon>
        <taxon>Musteloidea</taxon>
        <taxon>Mustelidae</taxon>
        <taxon>Mustelinae</taxon>
        <taxon>Mustela</taxon>
    </lineage>
</organism>
<proteinExistence type="predicted"/>
<accession>M3Z7C3</accession>
<reference evidence="2" key="1">
    <citation type="submission" date="2024-06" db="UniProtKB">
        <authorList>
            <consortium name="Ensembl"/>
        </authorList>
    </citation>
    <scope>IDENTIFICATION</scope>
</reference>
<dbReference type="EMBL" id="AEYP01018482">
    <property type="status" value="NOT_ANNOTATED_CDS"/>
    <property type="molecule type" value="Genomic_DNA"/>
</dbReference>
<evidence type="ECO:0000313" key="2">
    <source>
        <dbReference type="Ensembl" id="ENSMPUP00000019486.1"/>
    </source>
</evidence>
<dbReference type="HOGENOM" id="CLU_773753_0_0_1"/>
<protein>
    <submittedName>
        <fullName evidence="2">Uncharacterized protein</fullName>
    </submittedName>
</protein>
<name>M3Z7C3_MUSPF</name>
<evidence type="ECO:0000256" key="1">
    <source>
        <dbReference type="SAM" id="MobiDB-lite"/>
    </source>
</evidence>
<feature type="region of interest" description="Disordered" evidence="1">
    <location>
        <begin position="24"/>
        <end position="59"/>
    </location>
</feature>
<dbReference type="AlphaFoldDB" id="M3Z7C3"/>
<sequence length="358" mass="38838">MIPWLLDAYLEDTGNAAWGRLRAEQAGSEGRPQQEGSHSFTSAEPRKEQRGWGWSSRRSDLTGRLPAEHHVVLSSTLSSRNKTQNPAQNLPQKFRLKRDSCHHAGTVSVASPSFVQNCSAGSRTHPLRAPGRLKAPLAPSLVGGTSRVLPEAAVSCPRWTQDLWPRDSLQARGPLSRPPDPPANARLRAKPPAAPRPGALGSRLPPAPLSVGPAPSAADRVSGGKRRKPKSGARCYFTVVETPNKTWRRKCRNWFPSVHGARGVLLSRPPRLYSEHLGGRRLSLVRPRAESAARASVRVSGLPWHCTGRGSGRKPRATYSPVGATVPPAGDLLMGIMKCIPEPPARLMERKSKGPFLP</sequence>
<dbReference type="Ensembl" id="ENSMPUT00000019766.1">
    <property type="protein sequence ID" value="ENSMPUP00000019486.1"/>
    <property type="gene ID" value="ENSMPUG00000019614.1"/>
</dbReference>
<feature type="region of interest" description="Disordered" evidence="1">
    <location>
        <begin position="165"/>
        <end position="230"/>
    </location>
</feature>